<keyword evidence="1" id="KW-1133">Transmembrane helix</keyword>
<feature type="transmembrane region" description="Helical" evidence="1">
    <location>
        <begin position="20"/>
        <end position="38"/>
    </location>
</feature>
<dbReference type="EMBL" id="UGNV01000005">
    <property type="protein sequence ID" value="STX55697.1"/>
    <property type="molecule type" value="Genomic_DNA"/>
</dbReference>
<reference evidence="2 3" key="1">
    <citation type="submission" date="2018-06" db="EMBL/GenBank/DDBJ databases">
        <authorList>
            <consortium name="Pathogen Informatics"/>
            <person name="Doyle S."/>
        </authorList>
    </citation>
    <scope>NUCLEOTIDE SEQUENCE [LARGE SCALE GENOMIC DNA]</scope>
    <source>
        <strain evidence="2 3">NCTC13315</strain>
    </source>
</reference>
<dbReference type="OrthoDB" id="7173460at2"/>
<keyword evidence="3" id="KW-1185">Reference proteome</keyword>
<evidence type="ECO:0000313" key="2">
    <source>
        <dbReference type="EMBL" id="STX55697.1"/>
    </source>
</evidence>
<accession>A0A378JQ11</accession>
<evidence type="ECO:0000313" key="3">
    <source>
        <dbReference type="Proteomes" id="UP000254968"/>
    </source>
</evidence>
<gene>
    <name evidence="2" type="primary">traL</name>
    <name evidence="2" type="ORF">NCTC13315_03067</name>
</gene>
<evidence type="ECO:0000256" key="1">
    <source>
        <dbReference type="SAM" id="Phobius"/>
    </source>
</evidence>
<keyword evidence="1" id="KW-0472">Membrane</keyword>
<feature type="transmembrane region" description="Helical" evidence="1">
    <location>
        <begin position="44"/>
        <end position="61"/>
    </location>
</feature>
<name>A0A378JQ11_9GAMM</name>
<proteinExistence type="predicted"/>
<feature type="transmembrane region" description="Helical" evidence="1">
    <location>
        <begin position="68"/>
        <end position="86"/>
    </location>
</feature>
<dbReference type="NCBIfam" id="TIGR02762">
    <property type="entry name" value="TraL_TIGR"/>
    <property type="match status" value="1"/>
</dbReference>
<dbReference type="Proteomes" id="UP000254968">
    <property type="component" value="Unassembled WGS sequence"/>
</dbReference>
<organism evidence="2 3">
    <name type="scientific">Legionella beliardensis</name>
    <dbReference type="NCBI Taxonomy" id="91822"/>
    <lineage>
        <taxon>Bacteria</taxon>
        <taxon>Pseudomonadati</taxon>
        <taxon>Pseudomonadota</taxon>
        <taxon>Gammaproteobacteria</taxon>
        <taxon>Legionellales</taxon>
        <taxon>Legionellaceae</taxon>
        <taxon>Legionella</taxon>
    </lineage>
</organism>
<sequence length="99" mass="11160">MASNISYQFLSHIDAPKRVLTLTLDELIVAILGFMLLVMSNQKVLVSLVGLGLLSGLRYLKKGEGPKALLVLTYWYLPSPLMQFFLPKLPFSHHRLYVA</sequence>
<dbReference type="GO" id="GO:0019867">
    <property type="term" value="C:outer membrane"/>
    <property type="evidence" value="ECO:0007669"/>
    <property type="project" value="InterPro"/>
</dbReference>
<dbReference type="InterPro" id="IPR009838">
    <property type="entry name" value="T4SS_TraL"/>
</dbReference>
<protein>
    <submittedName>
        <fullName evidence="2">Type IV conjugative transfer system protein TraL, proteobacteria</fullName>
    </submittedName>
</protein>
<dbReference type="Pfam" id="PF07178">
    <property type="entry name" value="TraL"/>
    <property type="match status" value="1"/>
</dbReference>
<dbReference type="AlphaFoldDB" id="A0A378JQ11"/>
<keyword evidence="1" id="KW-0812">Transmembrane</keyword>
<dbReference type="RefSeq" id="WP_115304309.1">
    <property type="nucleotide sequence ID" value="NZ_CAAAHO010000013.1"/>
</dbReference>